<organism evidence="2 3">
    <name type="scientific">Helicobacter jaachi</name>
    <dbReference type="NCBI Taxonomy" id="1677920"/>
    <lineage>
        <taxon>Bacteria</taxon>
        <taxon>Pseudomonadati</taxon>
        <taxon>Campylobacterota</taxon>
        <taxon>Epsilonproteobacteria</taxon>
        <taxon>Campylobacterales</taxon>
        <taxon>Helicobacteraceae</taxon>
        <taxon>Helicobacter</taxon>
    </lineage>
</organism>
<dbReference type="Proteomes" id="UP000029733">
    <property type="component" value="Unassembled WGS sequence"/>
</dbReference>
<feature type="region of interest" description="Disordered" evidence="1">
    <location>
        <begin position="73"/>
        <end position="108"/>
    </location>
</feature>
<evidence type="ECO:0000313" key="2">
    <source>
        <dbReference type="EMBL" id="TLD95416.1"/>
    </source>
</evidence>
<proteinExistence type="predicted"/>
<keyword evidence="3" id="KW-1185">Reference proteome</keyword>
<dbReference type="AlphaFoldDB" id="A0A4U8T720"/>
<comment type="caution">
    <text evidence="2">The sequence shown here is derived from an EMBL/GenBank/DDBJ whole genome shotgun (WGS) entry which is preliminary data.</text>
</comment>
<feature type="compositionally biased region" description="Polar residues" evidence="1">
    <location>
        <begin position="77"/>
        <end position="89"/>
    </location>
</feature>
<evidence type="ECO:0000256" key="1">
    <source>
        <dbReference type="SAM" id="MobiDB-lite"/>
    </source>
</evidence>
<name>A0A4U8T720_9HELI</name>
<reference evidence="2 3" key="1">
    <citation type="journal article" date="2014" name="Genome Announc.">
        <title>Draft genome sequences of eight enterohepatic helicobacter species isolated from both laboratory and wild rodents.</title>
        <authorList>
            <person name="Sheh A."/>
            <person name="Shen Z."/>
            <person name="Fox J.G."/>
        </authorList>
    </citation>
    <scope>NUCLEOTIDE SEQUENCE [LARGE SCALE GENOMIC DNA]</scope>
    <source>
        <strain evidence="2 3">MIT 09-6949</strain>
    </source>
</reference>
<evidence type="ECO:0000313" key="3">
    <source>
        <dbReference type="Proteomes" id="UP000029733"/>
    </source>
</evidence>
<gene>
    <name evidence="2" type="ORF">LS71_008400</name>
</gene>
<dbReference type="RefSeq" id="WP_034354010.1">
    <property type="nucleotide sequence ID" value="NZ_JRPR02000009.1"/>
</dbReference>
<protein>
    <submittedName>
        <fullName evidence="2">Uncharacterized protein</fullName>
    </submittedName>
</protein>
<dbReference type="EMBL" id="JRPR02000009">
    <property type="protein sequence ID" value="TLD95416.1"/>
    <property type="molecule type" value="Genomic_DNA"/>
</dbReference>
<accession>A0A4U8T720</accession>
<sequence length="128" mass="14936">MHFATIIAVILSLIAGISSFYALKEIREFAQLEKNLKNTQVKEEQIKQQSQNIHTMIENQWQCQCTPPKIEIAPQDDISNYTDSENTESAADKQQDIQEYEEQETQESIKEQLDKAFEQRQTQVEQKE</sequence>